<protein>
    <submittedName>
        <fullName evidence="1">Trypsin-like serine protease</fullName>
    </submittedName>
</protein>
<organism evidence="1 2">
    <name type="scientific">Hominisplanchenecus murintestinalis</name>
    <dbReference type="NCBI Taxonomy" id="2941517"/>
    <lineage>
        <taxon>Bacteria</taxon>
        <taxon>Bacillati</taxon>
        <taxon>Bacillota</taxon>
        <taxon>Clostridia</taxon>
        <taxon>Lachnospirales</taxon>
        <taxon>Lachnospiraceae</taxon>
        <taxon>Hominisplanchenecus</taxon>
    </lineage>
</organism>
<accession>A0AC61R2W4</accession>
<name>A0AC61R2W4_9FIRM</name>
<dbReference type="EMBL" id="SRZB01000001">
    <property type="protein sequence ID" value="TGY00623.1"/>
    <property type="molecule type" value="Genomic_DNA"/>
</dbReference>
<evidence type="ECO:0000313" key="2">
    <source>
        <dbReference type="Proteomes" id="UP000307720"/>
    </source>
</evidence>
<comment type="caution">
    <text evidence="1">The sequence shown here is derived from an EMBL/GenBank/DDBJ whole genome shotgun (WGS) entry which is preliminary data.</text>
</comment>
<sequence length="317" mass="35219">MRKKWLKKAIIVVMGAVTFFNMYTQILYAAPTVNNIIPNEQELVEISDYNLQTQTEETSYVSDFALDPITVFDESISTYAIIGSDNRTIVSDTTVAPYRYVGRLVTYYTVPSTGAAMMDSGSAFLVGPKLVMTAAHCLYPVWKGEICNITKVMFYPGRNGNNLPYGGVQGTVLHVPTKYKQNALEYEKNYDEKYDYAVMELATAVGNTTGYFRTDANYMVGTGENVGSSLKVIVAGYPGAVSERNKLYRQAGTVNFMGDGYLLDYTMDIESGQSGGPLYYKESGKYYVMGIITSDTPTQNYGRRLTNAVLQLVKKYS</sequence>
<keyword evidence="2" id="KW-1185">Reference proteome</keyword>
<reference evidence="1" key="1">
    <citation type="submission" date="2019-04" db="EMBL/GenBank/DDBJ databases">
        <title>Microbes associate with the intestines of laboratory mice.</title>
        <authorList>
            <person name="Navarre W."/>
            <person name="Wong E."/>
            <person name="Huang K."/>
            <person name="Tropini C."/>
            <person name="Ng K."/>
            <person name="Yu B."/>
        </authorList>
    </citation>
    <scope>NUCLEOTIDE SEQUENCE</scope>
    <source>
        <strain evidence="1">NM72_1-8</strain>
    </source>
</reference>
<dbReference type="Proteomes" id="UP000307720">
    <property type="component" value="Unassembled WGS sequence"/>
</dbReference>
<evidence type="ECO:0000313" key="1">
    <source>
        <dbReference type="EMBL" id="TGY00623.1"/>
    </source>
</evidence>
<gene>
    <name evidence="1" type="ORF">E5357_00120</name>
</gene>
<proteinExistence type="predicted"/>